<reference evidence="1 2" key="1">
    <citation type="journal article" date="2020" name="Nature">
        <title>Isolation of an archaeon at the prokaryote-eukaryote interface.</title>
        <authorList>
            <person name="Imachi H."/>
            <person name="Nobu M.K."/>
            <person name="Nakahara N."/>
            <person name="Morono Y."/>
            <person name="Ogawara M."/>
            <person name="Takaki Y."/>
            <person name="Takano Y."/>
            <person name="Uematsu K."/>
            <person name="Ikuta T."/>
            <person name="Ito M."/>
            <person name="Matsui Y."/>
            <person name="Miyazaki M."/>
            <person name="Murata K."/>
            <person name="Saito Y."/>
            <person name="Sakai S."/>
            <person name="Song C."/>
            <person name="Tasumi E."/>
            <person name="Yamanaka Y."/>
            <person name="Yamaguchi T."/>
            <person name="Kamagata Y."/>
            <person name="Tamaki H."/>
            <person name="Takai K."/>
        </authorList>
    </citation>
    <scope>NUCLEOTIDE SEQUENCE [LARGE SCALE GENOMIC DNA]</scope>
    <source>
        <strain evidence="1 2">MK-D1</strain>
    </source>
</reference>
<protein>
    <submittedName>
        <fullName evidence="1">Uncharacterized protein</fullName>
    </submittedName>
</protein>
<accession>A0AC61ZU36</accession>
<sequence length="47" mass="5657">MSEKEPLLMKLRNNKIKIWKIFRVVYWTIILIAAIASEYLLYTELLS</sequence>
<evidence type="ECO:0000313" key="2">
    <source>
        <dbReference type="Proteomes" id="UP000321408"/>
    </source>
</evidence>
<dbReference type="EMBL" id="CP042905">
    <property type="protein sequence ID" value="XDF89325.1"/>
    <property type="molecule type" value="Genomic_DNA"/>
</dbReference>
<name>A0AC61ZU36_9ARCH</name>
<dbReference type="Proteomes" id="UP000321408">
    <property type="component" value="Chromosome"/>
</dbReference>
<reference evidence="1 2" key="2">
    <citation type="journal article" date="2024" name="Int. J. Syst. Evol. Microbiol.">
        <title>Promethearchaeum syntrophicum gen. nov., sp. nov., an anaerobic, obligately syntrophic archaeon, the first isolate of the lineage 'Asgard' archaea, and proposal of the new archaeal phylum Promethearchaeota phyl. nov. and kingdom Promethearchaeati regn. nov.</title>
        <authorList>
            <person name="Imachi H."/>
            <person name="Nobu M.K."/>
            <person name="Kato S."/>
            <person name="Takaki Y."/>
            <person name="Miyazaki M."/>
            <person name="Miyata M."/>
            <person name="Ogawara M."/>
            <person name="Saito Y."/>
            <person name="Sakai S."/>
            <person name="Tahara Y.O."/>
            <person name="Takano Y."/>
            <person name="Tasumi E."/>
            <person name="Uematsu K."/>
            <person name="Yoshimura T."/>
            <person name="Itoh T."/>
            <person name="Ohkuma M."/>
            <person name="Takai K."/>
        </authorList>
    </citation>
    <scope>NUCLEOTIDE SEQUENCE [LARGE SCALE GENOMIC DNA]</scope>
    <source>
        <strain evidence="1 2">MK-D1</strain>
    </source>
</reference>
<keyword evidence="2" id="KW-1185">Reference proteome</keyword>
<organism evidence="1 2">
    <name type="scientific">Promethearchaeum syntrophicum</name>
    <dbReference type="NCBI Taxonomy" id="2594042"/>
    <lineage>
        <taxon>Archaea</taxon>
        <taxon>Promethearchaeati</taxon>
        <taxon>Promethearchaeota</taxon>
        <taxon>Promethearchaeia</taxon>
        <taxon>Promethearchaeales</taxon>
        <taxon>Promethearchaeaceae</taxon>
        <taxon>Promethearchaeum</taxon>
    </lineage>
</organism>
<evidence type="ECO:0000313" key="1">
    <source>
        <dbReference type="EMBL" id="XDF89325.1"/>
    </source>
</evidence>
<proteinExistence type="predicted"/>
<gene>
    <name evidence="1" type="ORF">DSAG12_04490</name>
</gene>